<sequence>MGIGGAERIDKAARDNAEELRVKGGPAASCLPVVYHHTLVQERNCIPLIECGGTLFSVSKKGHLALLSIKSAFKDVLFGCAWVSLDRLLLI</sequence>
<protein>
    <submittedName>
        <fullName evidence="1">Uncharacterized protein</fullName>
    </submittedName>
</protein>
<accession>A0ABR5C0S2</accession>
<reference evidence="1 2" key="1">
    <citation type="submission" date="2015-01" db="EMBL/GenBank/DDBJ databases">
        <title>The Genome Sequence of Cryptococcus gattii EJB2.</title>
        <authorList>
            <consortium name="The Broad Institute Genomics Platform"/>
            <person name="Cuomo C."/>
            <person name="Litvintseva A."/>
            <person name="Chen Y."/>
            <person name="Heitman J."/>
            <person name="Sun S."/>
            <person name="Springer D."/>
            <person name="Dromer F."/>
            <person name="Young S."/>
            <person name="Zeng Q."/>
            <person name="Gargeya S."/>
            <person name="Abouelleil A."/>
            <person name="Alvarado L."/>
            <person name="Chapman S.B."/>
            <person name="Gainer-Dewar J."/>
            <person name="Goldberg J."/>
            <person name="Griggs A."/>
            <person name="Gujja S."/>
            <person name="Hansen M."/>
            <person name="Howarth C."/>
            <person name="Imamovic A."/>
            <person name="Larimer J."/>
            <person name="Murphy C."/>
            <person name="Naylor J."/>
            <person name="Pearson M."/>
            <person name="Priest M."/>
            <person name="Roberts A."/>
            <person name="Saif S."/>
            <person name="Shea T."/>
            <person name="Sykes S."/>
            <person name="Wortman J."/>
            <person name="Nusbaum C."/>
            <person name="Birren B."/>
        </authorList>
    </citation>
    <scope>NUCLEOTIDE SEQUENCE [LARGE SCALE GENOMIC DNA]</scope>
    <source>
        <strain evidence="1 2">EJB2</strain>
    </source>
</reference>
<evidence type="ECO:0000313" key="1">
    <source>
        <dbReference type="EMBL" id="KIR81510.1"/>
    </source>
</evidence>
<name>A0ABR5C0S2_9TREE</name>
<gene>
    <name evidence="1" type="ORF">I306_01345</name>
</gene>
<keyword evidence="2" id="KW-1185">Reference proteome</keyword>
<dbReference type="EMBL" id="KN848594">
    <property type="protein sequence ID" value="KIR81510.1"/>
    <property type="molecule type" value="Genomic_DNA"/>
</dbReference>
<evidence type="ECO:0000313" key="2">
    <source>
        <dbReference type="Proteomes" id="UP000054272"/>
    </source>
</evidence>
<organism evidence="1 2">
    <name type="scientific">Cryptococcus gattii EJB2</name>
    <dbReference type="NCBI Taxonomy" id="1296103"/>
    <lineage>
        <taxon>Eukaryota</taxon>
        <taxon>Fungi</taxon>
        <taxon>Dikarya</taxon>
        <taxon>Basidiomycota</taxon>
        <taxon>Agaricomycotina</taxon>
        <taxon>Tremellomycetes</taxon>
        <taxon>Tremellales</taxon>
        <taxon>Cryptococcaceae</taxon>
        <taxon>Cryptococcus</taxon>
        <taxon>Cryptococcus gattii species complex</taxon>
    </lineage>
</organism>
<dbReference type="Proteomes" id="UP000054272">
    <property type="component" value="Unassembled WGS sequence"/>
</dbReference>
<proteinExistence type="predicted"/>